<gene>
    <name evidence="1" type="ORF">OCBIM_22001968mg</name>
</gene>
<reference evidence="1" key="1">
    <citation type="submission" date="2015-07" db="EMBL/GenBank/DDBJ databases">
        <title>MeaNS - Measles Nucleotide Surveillance Program.</title>
        <authorList>
            <person name="Tran T."/>
            <person name="Druce J."/>
        </authorList>
    </citation>
    <scope>NUCLEOTIDE SEQUENCE</scope>
    <source>
        <strain evidence="1">UCB-OBI-ISO-001</strain>
        <tissue evidence="1">Gonad</tissue>
    </source>
</reference>
<dbReference type="EMBL" id="KQ424505">
    <property type="protein sequence ID" value="KOF70925.1"/>
    <property type="molecule type" value="Genomic_DNA"/>
</dbReference>
<name>A0A0L8G2W5_OCTBM</name>
<organism evidence="1">
    <name type="scientific">Octopus bimaculoides</name>
    <name type="common">California two-spotted octopus</name>
    <dbReference type="NCBI Taxonomy" id="37653"/>
    <lineage>
        <taxon>Eukaryota</taxon>
        <taxon>Metazoa</taxon>
        <taxon>Spiralia</taxon>
        <taxon>Lophotrochozoa</taxon>
        <taxon>Mollusca</taxon>
        <taxon>Cephalopoda</taxon>
        <taxon>Coleoidea</taxon>
        <taxon>Octopodiformes</taxon>
        <taxon>Octopoda</taxon>
        <taxon>Incirrata</taxon>
        <taxon>Octopodidae</taxon>
        <taxon>Octopus</taxon>
    </lineage>
</organism>
<sequence>MTVKIKDRTLFLMSRKQNQNGINGHVRNTFRYYTPISQQCSTQKMKTQQHIHIKYGRKIT</sequence>
<proteinExistence type="predicted"/>
<dbReference type="AlphaFoldDB" id="A0A0L8G2W5"/>
<protein>
    <submittedName>
        <fullName evidence="1">Uncharacterized protein</fullName>
    </submittedName>
</protein>
<accession>A0A0L8G2W5</accession>
<evidence type="ECO:0000313" key="1">
    <source>
        <dbReference type="EMBL" id="KOF70925.1"/>
    </source>
</evidence>